<keyword evidence="3" id="KW-1185">Reference proteome</keyword>
<reference evidence="2" key="2">
    <citation type="submission" date="2025-09" db="UniProtKB">
        <authorList>
            <consortium name="Ensembl"/>
        </authorList>
    </citation>
    <scope>IDENTIFICATION</scope>
</reference>
<feature type="region of interest" description="Disordered" evidence="1">
    <location>
        <begin position="1"/>
        <end position="20"/>
    </location>
</feature>
<organism evidence="2 3">
    <name type="scientific">Poecilia latipinna</name>
    <name type="common">sailfin molly</name>
    <dbReference type="NCBI Taxonomy" id="48699"/>
    <lineage>
        <taxon>Eukaryota</taxon>
        <taxon>Metazoa</taxon>
        <taxon>Chordata</taxon>
        <taxon>Craniata</taxon>
        <taxon>Vertebrata</taxon>
        <taxon>Euteleostomi</taxon>
        <taxon>Actinopterygii</taxon>
        <taxon>Neopterygii</taxon>
        <taxon>Teleostei</taxon>
        <taxon>Neoteleostei</taxon>
        <taxon>Acanthomorphata</taxon>
        <taxon>Ovalentaria</taxon>
        <taxon>Atherinomorphae</taxon>
        <taxon>Cyprinodontiformes</taxon>
        <taxon>Poeciliidae</taxon>
        <taxon>Poeciliinae</taxon>
        <taxon>Poecilia</taxon>
    </lineage>
</organism>
<proteinExistence type="predicted"/>
<dbReference type="STRING" id="48699.ENSPLAP00000003539"/>
<evidence type="ECO:0000313" key="3">
    <source>
        <dbReference type="Proteomes" id="UP000261500"/>
    </source>
</evidence>
<evidence type="ECO:0000313" key="2">
    <source>
        <dbReference type="Ensembl" id="ENSPLAP00000003539.1"/>
    </source>
</evidence>
<evidence type="ECO:0000256" key="1">
    <source>
        <dbReference type="SAM" id="MobiDB-lite"/>
    </source>
</evidence>
<dbReference type="GeneTree" id="ENSGT00940000176946"/>
<accession>A0A3B3TTC1</accession>
<dbReference type="AlphaFoldDB" id="A0A3B3TTC1"/>
<dbReference type="Proteomes" id="UP000261500">
    <property type="component" value="Unplaced"/>
</dbReference>
<dbReference type="Ensembl" id="ENSPLAT00000011178.1">
    <property type="protein sequence ID" value="ENSPLAP00000003539.1"/>
    <property type="gene ID" value="ENSPLAG00000005047.1"/>
</dbReference>
<name>A0A3B3TTC1_9TELE</name>
<reference evidence="2" key="1">
    <citation type="submission" date="2025-08" db="UniProtKB">
        <authorList>
            <consortium name="Ensembl"/>
        </authorList>
    </citation>
    <scope>IDENTIFICATION</scope>
</reference>
<protein>
    <submittedName>
        <fullName evidence="2">Uncharacterized protein</fullName>
    </submittedName>
</protein>
<sequence length="81" mass="8975">MATPAHPETRKFTRGLSKPGTAAELRQSVSEVVRTSVGSDPFCCVRVWCSFLPDCSCFLGKSCQATRNRHRPSSLVREMES</sequence>